<protein>
    <recommendedName>
        <fullName evidence="6">Protein kinase domain-containing protein</fullName>
    </recommendedName>
</protein>
<dbReference type="CDD" id="cd06606">
    <property type="entry name" value="STKc_MAPKKK"/>
    <property type="match status" value="1"/>
</dbReference>
<sequence length="753" mass="84965">MSSRKNSCNFDISQYIPKRTSSNGTNVVKMLEAFQPTLKQRNDSICSSSSRITVSDPDIFSRLLGKRLSLPTTLSQDRRIQVTLDADTFIRLWIKHLSNSLDIKLAVLYKLAVHADPDYFLFYHENGRQSTIPLNDDELVYICQISDDNRTNRVLVAPINGFMLVPRQRDDYSGSNYYVLKSTVVDSPTDTQLSDPDTISLPSSTVSSNEIWTTRPSSSTVSSNELWAIKPSSSASSRPSLPSSELWATKPSLSSSDLWATKPSLSSSELWATVPSTLTETRRPSASVLWPVEDQTNIPVEGISLYDPPTPQNDGPIMEFPTNDTLPSPVSDKPQTSESTSEEAIVMFGERPSVEKLYRDIDKYLPGHDLDKEILVEPAPPITAISPVVSRRLLGHRQSVRVVAKQAHQRWRQATTNVMMVNTLLRRKSTKMWDRPVERVKPGEETIIVATDTLTPTKFRWMRGNLIGRGSFGRVYHALNIAAGEWIAVKQLDMAVTASDHRNQELQDRSDALYREIRLLKDLDHENIVQYIGYDSDLKEGHTYIFLEYVPGGSISGLLHQYQSFDEPLVKFFTRQILCGLEYLHDKNILHRDIKGGNVLIDLDGVCKITDFGLSKNQKQGVYDPVSDHTNMKGTIFWMAPEVLSENYSAKVDVWSLGCTVLEMVTGRHPWTELTTLAALYQIGSHKAPEIPSHLSDEAKDFLQLCLKIKPEDRPTASELLQHPFVQPDPTYDFKTSLKMQKKKEEVPYPTNF</sequence>
<dbReference type="OrthoDB" id="266718at2759"/>
<dbReference type="EMBL" id="JAEPRD010000144">
    <property type="protein sequence ID" value="KAG2196544.1"/>
    <property type="molecule type" value="Genomic_DNA"/>
</dbReference>
<accession>A0A8H7QPR4</accession>
<dbReference type="Pfam" id="PF00069">
    <property type="entry name" value="Pkinase"/>
    <property type="match status" value="1"/>
</dbReference>
<evidence type="ECO:0000256" key="5">
    <source>
        <dbReference type="PROSITE-ProRule" id="PRU10141"/>
    </source>
</evidence>
<evidence type="ECO:0000256" key="1">
    <source>
        <dbReference type="ARBA" id="ARBA00022679"/>
    </source>
</evidence>
<dbReference type="GO" id="GO:0005524">
    <property type="term" value="F:ATP binding"/>
    <property type="evidence" value="ECO:0007669"/>
    <property type="project" value="UniProtKB-UniRule"/>
</dbReference>
<organism evidence="7 8">
    <name type="scientific">Mucor saturninus</name>
    <dbReference type="NCBI Taxonomy" id="64648"/>
    <lineage>
        <taxon>Eukaryota</taxon>
        <taxon>Fungi</taxon>
        <taxon>Fungi incertae sedis</taxon>
        <taxon>Mucoromycota</taxon>
        <taxon>Mucoromycotina</taxon>
        <taxon>Mucoromycetes</taxon>
        <taxon>Mucorales</taxon>
        <taxon>Mucorineae</taxon>
        <taxon>Mucoraceae</taxon>
        <taxon>Mucor</taxon>
    </lineage>
</organism>
<proteinExistence type="predicted"/>
<evidence type="ECO:0000313" key="7">
    <source>
        <dbReference type="EMBL" id="KAG2196544.1"/>
    </source>
</evidence>
<keyword evidence="1" id="KW-0808">Transferase</keyword>
<dbReference type="PROSITE" id="PS00108">
    <property type="entry name" value="PROTEIN_KINASE_ST"/>
    <property type="match status" value="1"/>
</dbReference>
<dbReference type="InterPro" id="IPR017441">
    <property type="entry name" value="Protein_kinase_ATP_BS"/>
</dbReference>
<gene>
    <name evidence="7" type="ORF">INT47_010383</name>
</gene>
<dbReference type="PROSITE" id="PS00107">
    <property type="entry name" value="PROTEIN_KINASE_ATP"/>
    <property type="match status" value="1"/>
</dbReference>
<keyword evidence="8" id="KW-1185">Reference proteome</keyword>
<dbReference type="Gene3D" id="1.10.510.10">
    <property type="entry name" value="Transferase(Phosphotransferase) domain 1"/>
    <property type="match status" value="1"/>
</dbReference>
<name>A0A8H7QPR4_9FUNG</name>
<dbReference type="SUPFAM" id="SSF56112">
    <property type="entry name" value="Protein kinase-like (PK-like)"/>
    <property type="match status" value="1"/>
</dbReference>
<comment type="caution">
    <text evidence="7">The sequence shown here is derived from an EMBL/GenBank/DDBJ whole genome shotgun (WGS) entry which is preliminary data.</text>
</comment>
<dbReference type="InterPro" id="IPR050538">
    <property type="entry name" value="MAP_kinase_kinase_kinase"/>
</dbReference>
<dbReference type="AlphaFoldDB" id="A0A8H7QPR4"/>
<dbReference type="GO" id="GO:0000165">
    <property type="term" value="P:MAPK cascade"/>
    <property type="evidence" value="ECO:0007669"/>
    <property type="project" value="UniProtKB-ARBA"/>
</dbReference>
<evidence type="ECO:0000259" key="6">
    <source>
        <dbReference type="PROSITE" id="PS50011"/>
    </source>
</evidence>
<dbReference type="InterPro" id="IPR008271">
    <property type="entry name" value="Ser/Thr_kinase_AS"/>
</dbReference>
<dbReference type="FunFam" id="1.10.510.10:FF:000182">
    <property type="entry name" value="MAP kinase kinase kinase mkh1"/>
    <property type="match status" value="1"/>
</dbReference>
<keyword evidence="4 5" id="KW-0067">ATP-binding</keyword>
<dbReference type="InterPro" id="IPR000719">
    <property type="entry name" value="Prot_kinase_dom"/>
</dbReference>
<dbReference type="InterPro" id="IPR011009">
    <property type="entry name" value="Kinase-like_dom_sf"/>
</dbReference>
<dbReference type="GO" id="GO:0004672">
    <property type="term" value="F:protein kinase activity"/>
    <property type="evidence" value="ECO:0007669"/>
    <property type="project" value="InterPro"/>
</dbReference>
<feature type="binding site" evidence="5">
    <location>
        <position position="490"/>
    </location>
    <ligand>
        <name>ATP</name>
        <dbReference type="ChEBI" id="CHEBI:30616"/>
    </ligand>
</feature>
<dbReference type="PANTHER" id="PTHR48016">
    <property type="entry name" value="MAP KINASE KINASE KINASE SSK2-RELATED-RELATED"/>
    <property type="match status" value="1"/>
</dbReference>
<keyword evidence="3" id="KW-0418">Kinase</keyword>
<dbReference type="PROSITE" id="PS50011">
    <property type="entry name" value="PROTEIN_KINASE_DOM"/>
    <property type="match status" value="1"/>
</dbReference>
<reference evidence="7" key="1">
    <citation type="submission" date="2020-12" db="EMBL/GenBank/DDBJ databases">
        <title>Metabolic potential, ecology and presence of endohyphal bacteria is reflected in genomic diversity of Mucoromycotina.</title>
        <authorList>
            <person name="Muszewska A."/>
            <person name="Okrasinska A."/>
            <person name="Steczkiewicz K."/>
            <person name="Drgas O."/>
            <person name="Orlowska M."/>
            <person name="Perlinska-Lenart U."/>
            <person name="Aleksandrzak-Piekarczyk T."/>
            <person name="Szatraj K."/>
            <person name="Zielenkiewicz U."/>
            <person name="Pilsyk S."/>
            <person name="Malc E."/>
            <person name="Mieczkowski P."/>
            <person name="Kruszewska J.S."/>
            <person name="Biernat P."/>
            <person name="Pawlowska J."/>
        </authorList>
    </citation>
    <scope>NUCLEOTIDE SEQUENCE</scope>
    <source>
        <strain evidence="7">WA0000017839</strain>
    </source>
</reference>
<feature type="domain" description="Protein kinase" evidence="6">
    <location>
        <begin position="461"/>
        <end position="726"/>
    </location>
</feature>
<dbReference type="SMART" id="SM00220">
    <property type="entry name" value="S_TKc"/>
    <property type="match status" value="1"/>
</dbReference>
<evidence type="ECO:0000256" key="3">
    <source>
        <dbReference type="ARBA" id="ARBA00022777"/>
    </source>
</evidence>
<keyword evidence="2 5" id="KW-0547">Nucleotide-binding</keyword>
<evidence type="ECO:0000313" key="8">
    <source>
        <dbReference type="Proteomes" id="UP000603453"/>
    </source>
</evidence>
<dbReference type="PANTHER" id="PTHR48016:SF48">
    <property type="entry name" value="SERINE_THREONINE-PROTEIN KINASE BCK1_SLK1_SSP31"/>
    <property type="match status" value="1"/>
</dbReference>
<dbReference type="Proteomes" id="UP000603453">
    <property type="component" value="Unassembled WGS sequence"/>
</dbReference>
<evidence type="ECO:0000256" key="4">
    <source>
        <dbReference type="ARBA" id="ARBA00022840"/>
    </source>
</evidence>
<evidence type="ECO:0000256" key="2">
    <source>
        <dbReference type="ARBA" id="ARBA00022741"/>
    </source>
</evidence>